<dbReference type="InterPro" id="IPR036388">
    <property type="entry name" value="WH-like_DNA-bd_sf"/>
</dbReference>
<dbReference type="InterPro" id="IPR000847">
    <property type="entry name" value="LysR_HTH_N"/>
</dbReference>
<dbReference type="SUPFAM" id="SSF53850">
    <property type="entry name" value="Periplasmic binding protein-like II"/>
    <property type="match status" value="1"/>
</dbReference>
<evidence type="ECO:0000313" key="6">
    <source>
        <dbReference type="EMBL" id="MDJ1158566.1"/>
    </source>
</evidence>
<accession>A0ABT7AGR8</accession>
<evidence type="ECO:0000313" key="7">
    <source>
        <dbReference type="Proteomes" id="UP001321492"/>
    </source>
</evidence>
<proteinExistence type="inferred from homology"/>
<evidence type="ECO:0000256" key="4">
    <source>
        <dbReference type="ARBA" id="ARBA00023163"/>
    </source>
</evidence>
<dbReference type="Gene3D" id="1.10.10.10">
    <property type="entry name" value="Winged helix-like DNA-binding domain superfamily/Winged helix DNA-binding domain"/>
    <property type="match status" value="1"/>
</dbReference>
<dbReference type="SUPFAM" id="SSF46785">
    <property type="entry name" value="Winged helix' DNA-binding domain"/>
    <property type="match status" value="1"/>
</dbReference>
<dbReference type="InterPro" id="IPR036390">
    <property type="entry name" value="WH_DNA-bd_sf"/>
</dbReference>
<comment type="caution">
    <text evidence="6">The sequence shown here is derived from an EMBL/GenBank/DDBJ whole genome shotgun (WGS) entry which is preliminary data.</text>
</comment>
<dbReference type="PRINTS" id="PR00039">
    <property type="entry name" value="HTHLYSR"/>
</dbReference>
<evidence type="ECO:0000256" key="1">
    <source>
        <dbReference type="ARBA" id="ARBA00009437"/>
    </source>
</evidence>
<evidence type="ECO:0000256" key="3">
    <source>
        <dbReference type="ARBA" id="ARBA00023125"/>
    </source>
</evidence>
<feature type="domain" description="HTH lysR-type" evidence="5">
    <location>
        <begin position="5"/>
        <end position="62"/>
    </location>
</feature>
<organism evidence="6 7">
    <name type="scientific">Chelatococcus albus</name>
    <dbReference type="NCBI Taxonomy" id="3047466"/>
    <lineage>
        <taxon>Bacteria</taxon>
        <taxon>Pseudomonadati</taxon>
        <taxon>Pseudomonadota</taxon>
        <taxon>Alphaproteobacteria</taxon>
        <taxon>Hyphomicrobiales</taxon>
        <taxon>Chelatococcaceae</taxon>
        <taxon>Chelatococcus</taxon>
    </lineage>
</organism>
<comment type="similarity">
    <text evidence="1">Belongs to the LysR transcriptional regulatory family.</text>
</comment>
<dbReference type="PROSITE" id="PS50931">
    <property type="entry name" value="HTH_LYSR"/>
    <property type="match status" value="1"/>
</dbReference>
<dbReference type="PANTHER" id="PTHR30126:SF40">
    <property type="entry name" value="HTH-TYPE TRANSCRIPTIONAL REGULATOR GLTR"/>
    <property type="match status" value="1"/>
</dbReference>
<gene>
    <name evidence="6" type="ORF">QNA08_09995</name>
</gene>
<evidence type="ECO:0000259" key="5">
    <source>
        <dbReference type="PROSITE" id="PS50931"/>
    </source>
</evidence>
<keyword evidence="2" id="KW-0805">Transcription regulation</keyword>
<protein>
    <submittedName>
        <fullName evidence="6">LysR family transcriptional regulator</fullName>
    </submittedName>
</protein>
<dbReference type="Gene3D" id="3.40.190.10">
    <property type="entry name" value="Periplasmic binding protein-like II"/>
    <property type="match status" value="1"/>
</dbReference>
<dbReference type="EMBL" id="JASJEV010000005">
    <property type="protein sequence ID" value="MDJ1158566.1"/>
    <property type="molecule type" value="Genomic_DNA"/>
</dbReference>
<dbReference type="RefSeq" id="WP_283740554.1">
    <property type="nucleotide sequence ID" value="NZ_JASJEV010000005.1"/>
</dbReference>
<name>A0ABT7AGR8_9HYPH</name>
<dbReference type="Proteomes" id="UP001321492">
    <property type="component" value="Unassembled WGS sequence"/>
</dbReference>
<sequence>MIEGPNWDDIRIFAAIAETGSLSAAARALGLSQPTVGRRLRALEDALGLRLVERVSNRLALTAAGERIRVRAATMTMGALEIVRAARAIDAGDGEPVRITATGSISLFLARHMGELLASAAPVPVAVEASKGRANLARRDADIAIRMRRLPEDGDLVARRVKRLAFTIYGPAGAEEAAIGRGVPIIGLPKSGSSVQSAFLDAWAGARPIAVRMGDVALRHQAVLSHRGATLLPCWLGDGDADLVRLIPPPEDLREDVFILVHRDLRALGPVAGVSRALADLFKAHAAALAGDSRAARPVSRSSDGAAERAS</sequence>
<keyword evidence="3" id="KW-0238">DNA-binding</keyword>
<keyword evidence="4" id="KW-0804">Transcription</keyword>
<reference evidence="6 7" key="1">
    <citation type="submission" date="2023-05" db="EMBL/GenBank/DDBJ databases">
        <title>Chelatococcus sp. nov., a moderately thermophilic bacterium isolated from hot spring microbial mat.</title>
        <authorList>
            <person name="Hu C.-J."/>
            <person name="Li W.-J."/>
        </authorList>
    </citation>
    <scope>NUCLEOTIDE SEQUENCE [LARGE SCALE GENOMIC DNA]</scope>
    <source>
        <strain evidence="6 7">SYSU G07232</strain>
    </source>
</reference>
<dbReference type="PANTHER" id="PTHR30126">
    <property type="entry name" value="HTH-TYPE TRANSCRIPTIONAL REGULATOR"/>
    <property type="match status" value="1"/>
</dbReference>
<dbReference type="Pfam" id="PF00126">
    <property type="entry name" value="HTH_1"/>
    <property type="match status" value="1"/>
</dbReference>
<keyword evidence="7" id="KW-1185">Reference proteome</keyword>
<evidence type="ECO:0000256" key="2">
    <source>
        <dbReference type="ARBA" id="ARBA00023015"/>
    </source>
</evidence>